<name>A0A9N7RN58_STRHE</name>
<protein>
    <submittedName>
        <fullName evidence="2">Uncharacterized protein</fullName>
    </submittedName>
</protein>
<dbReference type="AlphaFoldDB" id="A0A9N7RN58"/>
<gene>
    <name evidence="2" type="ORF">SHERM_04593</name>
</gene>
<feature type="non-terminal residue" evidence="2">
    <location>
        <position position="1"/>
    </location>
</feature>
<evidence type="ECO:0000313" key="3">
    <source>
        <dbReference type="Proteomes" id="UP001153555"/>
    </source>
</evidence>
<keyword evidence="3" id="KW-1185">Reference proteome</keyword>
<organism evidence="2 3">
    <name type="scientific">Striga hermonthica</name>
    <name type="common">Purple witchweed</name>
    <name type="synonym">Buchnera hermonthica</name>
    <dbReference type="NCBI Taxonomy" id="68872"/>
    <lineage>
        <taxon>Eukaryota</taxon>
        <taxon>Viridiplantae</taxon>
        <taxon>Streptophyta</taxon>
        <taxon>Embryophyta</taxon>
        <taxon>Tracheophyta</taxon>
        <taxon>Spermatophyta</taxon>
        <taxon>Magnoliopsida</taxon>
        <taxon>eudicotyledons</taxon>
        <taxon>Gunneridae</taxon>
        <taxon>Pentapetalae</taxon>
        <taxon>asterids</taxon>
        <taxon>lamiids</taxon>
        <taxon>Lamiales</taxon>
        <taxon>Orobanchaceae</taxon>
        <taxon>Buchnereae</taxon>
        <taxon>Striga</taxon>
    </lineage>
</organism>
<comment type="caution">
    <text evidence="2">The sequence shown here is derived from an EMBL/GenBank/DDBJ whole genome shotgun (WGS) entry which is preliminary data.</text>
</comment>
<proteinExistence type="predicted"/>
<dbReference type="EMBL" id="CACSLK010030835">
    <property type="protein sequence ID" value="CAA0837959.1"/>
    <property type="molecule type" value="Genomic_DNA"/>
</dbReference>
<feature type="non-terminal residue" evidence="2">
    <location>
        <position position="357"/>
    </location>
</feature>
<evidence type="ECO:0000313" key="2">
    <source>
        <dbReference type="EMBL" id="CAA0837959.1"/>
    </source>
</evidence>
<dbReference type="Proteomes" id="UP001153555">
    <property type="component" value="Unassembled WGS sequence"/>
</dbReference>
<accession>A0A9N7RN58</accession>
<feature type="region of interest" description="Disordered" evidence="1">
    <location>
        <begin position="1"/>
        <end position="23"/>
    </location>
</feature>
<feature type="region of interest" description="Disordered" evidence="1">
    <location>
        <begin position="236"/>
        <end position="265"/>
    </location>
</feature>
<reference evidence="2" key="1">
    <citation type="submission" date="2019-12" db="EMBL/GenBank/DDBJ databases">
        <authorList>
            <person name="Scholes J."/>
        </authorList>
    </citation>
    <scope>NUCLEOTIDE SEQUENCE</scope>
</reference>
<sequence length="357" mass="40083">WPIVDSHEGCRRHHRTPNSPGQCVRPNLDLVTGIRVGTRTRPSAPHMQRQRVYHLSGDSALNPVQLVLLGVFEPDFFGQSVTFCSSPSPLLRAQRRDLSLSRSSTFDHHHLHRHHLVATITGQHHHTSLHTVESRRAISHRAPFAAPASLRVPGSRGPPLTTISDENLFSVVQIPTTPLSSRRVLPSHRRARMRLPAGPLPVAGPLFLAFGSRRPQPPRARPLSSSYSWHESRRRSSPFSVSLPPQRAAAPPHAPPRPDHLRKPYSPACSPEPLHLLSQRDACKRRATPSSSVRPQFGPVSRCNSTKYNSRYLCKSRDSYLWDCLDLCRCLTSSVSTTYDFWLICFINRFQVGSNLN</sequence>
<evidence type="ECO:0000256" key="1">
    <source>
        <dbReference type="SAM" id="MobiDB-lite"/>
    </source>
</evidence>